<dbReference type="InterPro" id="IPR052121">
    <property type="entry name" value="F-box_SCF_Substrate_Recog"/>
</dbReference>
<evidence type="ECO:0000256" key="3">
    <source>
        <dbReference type="ARBA" id="ARBA00022786"/>
    </source>
</evidence>
<organism evidence="7 8">
    <name type="scientific">Claviceps humidiphila</name>
    <dbReference type="NCBI Taxonomy" id="1294629"/>
    <lineage>
        <taxon>Eukaryota</taxon>
        <taxon>Fungi</taxon>
        <taxon>Dikarya</taxon>
        <taxon>Ascomycota</taxon>
        <taxon>Pezizomycotina</taxon>
        <taxon>Sordariomycetes</taxon>
        <taxon>Hypocreomycetidae</taxon>
        <taxon>Hypocreales</taxon>
        <taxon>Clavicipitaceae</taxon>
        <taxon>Claviceps</taxon>
    </lineage>
</organism>
<dbReference type="SUPFAM" id="SSF50978">
    <property type="entry name" value="WD40 repeat-like"/>
    <property type="match status" value="1"/>
</dbReference>
<feature type="compositionally biased region" description="Low complexity" evidence="5">
    <location>
        <begin position="485"/>
        <end position="503"/>
    </location>
</feature>
<dbReference type="InterPro" id="IPR001680">
    <property type="entry name" value="WD40_rpt"/>
</dbReference>
<dbReference type="Pfam" id="PF25499">
    <property type="entry name" value="Beta-prop_pof12"/>
    <property type="match status" value="1"/>
</dbReference>
<gene>
    <name evidence="7" type="ORF">E4U13_000212</name>
</gene>
<accession>A0A9P7Q4F4</accession>
<protein>
    <recommendedName>
        <fullName evidence="6">F-box domain-containing protein</fullName>
    </recommendedName>
</protein>
<dbReference type="PANTHER" id="PTHR46550">
    <property type="entry name" value="F-BOX ONLY PROTEIN 3"/>
    <property type="match status" value="1"/>
</dbReference>
<proteinExistence type="inferred from homology"/>
<reference evidence="7 8" key="1">
    <citation type="journal article" date="2020" name="bioRxiv">
        <title>Whole genome comparisons of ergot fungi reveals the divergence and evolution of species within the genus Claviceps are the result of varying mechanisms driving genome evolution and host range expansion.</title>
        <authorList>
            <person name="Wyka S.A."/>
            <person name="Mondo S.J."/>
            <person name="Liu M."/>
            <person name="Dettman J."/>
            <person name="Nalam V."/>
            <person name="Broders K.D."/>
        </authorList>
    </citation>
    <scope>NUCLEOTIDE SEQUENCE [LARGE SCALE GENOMIC DNA]</scope>
    <source>
        <strain evidence="7 8">LM576</strain>
    </source>
</reference>
<dbReference type="InterPro" id="IPR001810">
    <property type="entry name" value="F-box_dom"/>
</dbReference>
<dbReference type="InterPro" id="IPR036047">
    <property type="entry name" value="F-box-like_dom_sf"/>
</dbReference>
<evidence type="ECO:0000313" key="8">
    <source>
        <dbReference type="Proteomes" id="UP000732380"/>
    </source>
</evidence>
<dbReference type="Pfam" id="PF12937">
    <property type="entry name" value="F-box-like"/>
    <property type="match status" value="1"/>
</dbReference>
<feature type="region of interest" description="Disordered" evidence="5">
    <location>
        <begin position="19"/>
        <end position="48"/>
    </location>
</feature>
<dbReference type="PROSITE" id="PS50082">
    <property type="entry name" value="WD_REPEATS_2"/>
    <property type="match status" value="1"/>
</dbReference>
<keyword evidence="3" id="KW-0833">Ubl conjugation pathway</keyword>
<dbReference type="AlphaFoldDB" id="A0A9P7Q4F4"/>
<evidence type="ECO:0000256" key="4">
    <source>
        <dbReference type="PROSITE-ProRule" id="PRU00221"/>
    </source>
</evidence>
<feature type="repeat" description="WD" evidence="4">
    <location>
        <begin position="573"/>
        <end position="607"/>
    </location>
</feature>
<dbReference type="SUPFAM" id="SSF81383">
    <property type="entry name" value="F-box domain"/>
    <property type="match status" value="1"/>
</dbReference>
<evidence type="ECO:0000313" key="7">
    <source>
        <dbReference type="EMBL" id="KAG6118425.1"/>
    </source>
</evidence>
<evidence type="ECO:0000259" key="6">
    <source>
        <dbReference type="PROSITE" id="PS50181"/>
    </source>
</evidence>
<comment type="pathway">
    <text evidence="1">Protein modification; protein ubiquitination.</text>
</comment>
<feature type="compositionally biased region" description="Polar residues" evidence="5">
    <location>
        <begin position="362"/>
        <end position="383"/>
    </location>
</feature>
<feature type="region of interest" description="Disordered" evidence="5">
    <location>
        <begin position="482"/>
        <end position="506"/>
    </location>
</feature>
<name>A0A9P7Q4F4_9HYPO</name>
<feature type="domain" description="F-box" evidence="6">
    <location>
        <begin position="57"/>
        <end position="103"/>
    </location>
</feature>
<dbReference type="Proteomes" id="UP000732380">
    <property type="component" value="Unassembled WGS sequence"/>
</dbReference>
<feature type="region of interest" description="Disordered" evidence="5">
    <location>
        <begin position="362"/>
        <end position="424"/>
    </location>
</feature>
<dbReference type="Gene3D" id="1.20.1280.50">
    <property type="match status" value="1"/>
</dbReference>
<keyword evidence="8" id="KW-1185">Reference proteome</keyword>
<comment type="similarity">
    <text evidence="2">Belongs to the WD repeat MET30/SCONB/SCON-2 family.</text>
</comment>
<feature type="compositionally biased region" description="Basic and acidic residues" evidence="5">
    <location>
        <begin position="622"/>
        <end position="639"/>
    </location>
</feature>
<dbReference type="SMART" id="SM00256">
    <property type="entry name" value="FBOX"/>
    <property type="match status" value="1"/>
</dbReference>
<dbReference type="InterPro" id="IPR036322">
    <property type="entry name" value="WD40_repeat_dom_sf"/>
</dbReference>
<feature type="region of interest" description="Disordered" evidence="5">
    <location>
        <begin position="612"/>
        <end position="664"/>
    </location>
</feature>
<sequence>MAATMPVKRKLVEYNDEDGCEENSLGNGVAARHRDATPGQEPLLEPKAKRPRAFLDPNHTTDLSDELLMRIFSFLDEKTLLAISPVCRRFNRIASDSHLWRPHYYLRFILPRACRIPGFRTGSTRSSSKLRYSADRFIWADGGWGRRGGFVATSAEGRSAVHQESVDWKKQYRLRDNWARGHCAVEEVQVRRVEQDAAAVNDIDNDNDDDDEDDDVDEAQVPGAEWQTLVKVVDGLAVTVDGTSGLRAWHLKMRRLVAQTALPKTNTLSQATCLAVDDVLLANMRVLDVAIGYEDGTFEVWRLDIKRTTFSLCYRHAKSCLGELVAITYAHPYLLTASRLGSIFLFSFGNAHVATANTFRTDAGSEKTSNSKQEPASSPSRVSCANDDDGDGDKLESTGSPAALPRPRLLTSLKSHSTRPPLALSIRPTMGSVVASIAYTFDGIGGWCIGIQDLDIKTSRATSGTSKPDMVVASKVAYSLPIRTRQPPMTSSPSSRSFSNRLSPPSPIRYLEDEEEDGRGLGLVMVDDDQDDGPIRLCYSHPYLLATLPDNTLLLHICTSTASSLSISPGIRLWGHTSGISDAEITPRGKAVSISTRGNEIRVWELEGRVGGSSVALRPRRPPREESSMGLRRTSEAARSKSSRRTSADVNPDPDADSDAEDRKNWVGFDDEMVVVLKEASDGRESLMVYDFT</sequence>
<evidence type="ECO:0000256" key="1">
    <source>
        <dbReference type="ARBA" id="ARBA00004906"/>
    </source>
</evidence>
<dbReference type="GO" id="GO:0005737">
    <property type="term" value="C:cytoplasm"/>
    <property type="evidence" value="ECO:0007669"/>
    <property type="project" value="TreeGrafter"/>
</dbReference>
<dbReference type="PANTHER" id="PTHR46550:SF1">
    <property type="entry name" value="F-BOX PROTEIN 3"/>
    <property type="match status" value="1"/>
</dbReference>
<comment type="caution">
    <text evidence="7">The sequence shown here is derived from an EMBL/GenBank/DDBJ whole genome shotgun (WGS) entry which is preliminary data.</text>
</comment>
<evidence type="ECO:0000256" key="2">
    <source>
        <dbReference type="ARBA" id="ARBA00007968"/>
    </source>
</evidence>
<keyword evidence="4" id="KW-0853">WD repeat</keyword>
<dbReference type="PROSITE" id="PS50181">
    <property type="entry name" value="FBOX"/>
    <property type="match status" value="1"/>
</dbReference>
<evidence type="ECO:0000256" key="5">
    <source>
        <dbReference type="SAM" id="MobiDB-lite"/>
    </source>
</evidence>
<dbReference type="EMBL" id="SRQM01000103">
    <property type="protein sequence ID" value="KAG6118425.1"/>
    <property type="molecule type" value="Genomic_DNA"/>
</dbReference>